<reference evidence="2" key="1">
    <citation type="journal article" date="2011" name="Nat. Commun.">
        <title>Effector diversification within compartments of the Leptosphaeria maculans genome affected by Repeat-Induced Point mutations.</title>
        <authorList>
            <person name="Rouxel T."/>
            <person name="Grandaubert J."/>
            <person name="Hane J.K."/>
            <person name="Hoede C."/>
            <person name="van de Wouw A.P."/>
            <person name="Couloux A."/>
            <person name="Dominguez V."/>
            <person name="Anthouard V."/>
            <person name="Bally P."/>
            <person name="Bourras S."/>
            <person name="Cozijnsen A.J."/>
            <person name="Ciuffetti L.M."/>
            <person name="Degrave A."/>
            <person name="Dilmaghani A."/>
            <person name="Duret L."/>
            <person name="Fudal I."/>
            <person name="Goodwin S.B."/>
            <person name="Gout L."/>
            <person name="Glaser N."/>
            <person name="Linglin J."/>
            <person name="Kema G.H.J."/>
            <person name="Lapalu N."/>
            <person name="Lawrence C.B."/>
            <person name="May K."/>
            <person name="Meyer M."/>
            <person name="Ollivier B."/>
            <person name="Poulain J."/>
            <person name="Schoch C.L."/>
            <person name="Simon A."/>
            <person name="Spatafora J.W."/>
            <person name="Stachowiak A."/>
            <person name="Turgeon B.G."/>
            <person name="Tyler B.M."/>
            <person name="Vincent D."/>
            <person name="Weissenbach J."/>
            <person name="Amselem J."/>
            <person name="Quesneville H."/>
            <person name="Oliver R.P."/>
            <person name="Wincker P."/>
            <person name="Balesdent M.-H."/>
            <person name="Howlett B.J."/>
        </authorList>
    </citation>
    <scope>NUCLEOTIDE SEQUENCE [LARGE SCALE GENOMIC DNA]</scope>
    <source>
        <strain evidence="2">JN3 / isolate v23.1.3 / race Av1-4-5-6-7-8</strain>
    </source>
</reference>
<sequence length="431" mass="49241">MDYLWSQLSVEAAERRLEFSKQQLEFKHRELSKTATGNDLRESLIRYARADCLQLATMMLEKLPTEVRGLVYQHLCIEDRPIPVGPHYHSRKYDREEFQDSALVVLSEQHSGADVDDDDEDIEYEDQVIETPDGRLKRDHTYKPPSDMVLPSSHIFNPRYVGVKISFELQKVYYTRNTFSICTVEQGIRNFLQLHTGYAMRKWKNGTPPSMPKDLILQPPFLPGDYVCNLQIRIKAEQLNGIALPDISSEEECPEKEKQLLESIRDNLLGLDVQSLLGASRKLNIEFIIMSALNEEGNENGHRDDCCGAMNLTDTYRACDGSGQETRAHWNMVLPWDEWSCLVTIEIYGIITPWTVALPIASVHGTYTVPTTVHLCCVPEDQVRRLRVSEGETTALVPYHDGLTADDSFTNKKNGPFFNMQAEVSKRRLVV</sequence>
<dbReference type="HOGENOM" id="CLU_636258_0_0_1"/>
<organism evidence="1 2">
    <name type="scientific">Leptosphaeria maculans (strain JN3 / isolate v23.1.3 / race Av1-4-5-6-7-8)</name>
    <name type="common">Blackleg fungus</name>
    <name type="synonym">Phoma lingam</name>
    <dbReference type="NCBI Taxonomy" id="985895"/>
    <lineage>
        <taxon>Eukaryota</taxon>
        <taxon>Fungi</taxon>
        <taxon>Dikarya</taxon>
        <taxon>Ascomycota</taxon>
        <taxon>Pezizomycotina</taxon>
        <taxon>Dothideomycetes</taxon>
        <taxon>Pleosporomycetidae</taxon>
        <taxon>Pleosporales</taxon>
        <taxon>Pleosporineae</taxon>
        <taxon>Leptosphaeriaceae</taxon>
        <taxon>Plenodomus</taxon>
        <taxon>Plenodomus lingam/Leptosphaeria maculans species complex</taxon>
    </lineage>
</organism>
<protein>
    <submittedName>
        <fullName evidence="1">Uncharacterized protein</fullName>
    </submittedName>
</protein>
<accession>E5A6P5</accession>
<keyword evidence="2" id="KW-1185">Reference proteome</keyword>
<dbReference type="eggNOG" id="ENOG502T69S">
    <property type="taxonomic scope" value="Eukaryota"/>
</dbReference>
<proteinExistence type="predicted"/>
<evidence type="ECO:0000313" key="2">
    <source>
        <dbReference type="Proteomes" id="UP000002668"/>
    </source>
</evidence>
<name>E5A6P5_LEPMJ</name>
<dbReference type="InParanoid" id="E5A6P5"/>
<dbReference type="OrthoDB" id="3801226at2759"/>
<dbReference type="Proteomes" id="UP000002668">
    <property type="component" value="Genome"/>
</dbReference>
<dbReference type="AlphaFoldDB" id="E5A6P5"/>
<dbReference type="VEuPathDB" id="FungiDB:LEMA_P085290.1"/>
<dbReference type="EMBL" id="FP929135">
    <property type="protein sequence ID" value="CBX99290.1"/>
    <property type="molecule type" value="Genomic_DNA"/>
</dbReference>
<gene>
    <name evidence="1" type="ORF">LEMA_P085290.1</name>
</gene>
<evidence type="ECO:0000313" key="1">
    <source>
        <dbReference type="EMBL" id="CBX99290.1"/>
    </source>
</evidence>